<evidence type="ECO:0000313" key="2">
    <source>
        <dbReference type="Proteomes" id="UP000198542"/>
    </source>
</evidence>
<evidence type="ECO:0000313" key="1">
    <source>
        <dbReference type="EMBL" id="SEC68418.1"/>
    </source>
</evidence>
<organism evidence="1 2">
    <name type="scientific">Pseudomonas jessenii</name>
    <dbReference type="NCBI Taxonomy" id="77298"/>
    <lineage>
        <taxon>Bacteria</taxon>
        <taxon>Pseudomonadati</taxon>
        <taxon>Pseudomonadota</taxon>
        <taxon>Gammaproteobacteria</taxon>
        <taxon>Pseudomonadales</taxon>
        <taxon>Pseudomonadaceae</taxon>
        <taxon>Pseudomonas</taxon>
    </lineage>
</organism>
<proteinExistence type="predicted"/>
<dbReference type="AlphaFoldDB" id="A0A1H4UJ30"/>
<reference evidence="2" key="1">
    <citation type="submission" date="2016-10" db="EMBL/GenBank/DDBJ databases">
        <authorList>
            <person name="Varghese N."/>
            <person name="Submissions S."/>
        </authorList>
    </citation>
    <scope>NUCLEOTIDE SEQUENCE [LARGE SCALE GENOMIC DNA]</scope>
    <source>
        <strain evidence="2">BS3660</strain>
    </source>
</reference>
<dbReference type="EMBL" id="FNTC01000002">
    <property type="protein sequence ID" value="SEC68418.1"/>
    <property type="molecule type" value="Genomic_DNA"/>
</dbReference>
<protein>
    <submittedName>
        <fullName evidence="1">Uncharacterized protein</fullName>
    </submittedName>
</protein>
<name>A0A1H4UJ30_PSEJE</name>
<sequence>MVAQSGVNGRCADREQISNSHFFQEDTANGLLDF</sequence>
<gene>
    <name evidence="1" type="ORF">SAMN04490187_5304</name>
</gene>
<dbReference type="Proteomes" id="UP000198542">
    <property type="component" value="Unassembled WGS sequence"/>
</dbReference>
<keyword evidence="2" id="KW-1185">Reference proteome</keyword>
<accession>A0A1H4UJ30</accession>